<name>A0A7I7X0A6_9MYCO</name>
<feature type="region of interest" description="Disordered" evidence="1">
    <location>
        <begin position="83"/>
        <end position="121"/>
    </location>
</feature>
<accession>A0A7I7X0A6</accession>
<dbReference type="EMBL" id="AP022609">
    <property type="protein sequence ID" value="BBZ22832.1"/>
    <property type="molecule type" value="Genomic_DNA"/>
</dbReference>
<dbReference type="Proteomes" id="UP000467260">
    <property type="component" value="Chromosome"/>
</dbReference>
<evidence type="ECO:0000313" key="3">
    <source>
        <dbReference type="Proteomes" id="UP000467260"/>
    </source>
</evidence>
<organism evidence="2 3">
    <name type="scientific">Mycolicibacter hiberniae</name>
    <dbReference type="NCBI Taxonomy" id="29314"/>
    <lineage>
        <taxon>Bacteria</taxon>
        <taxon>Bacillati</taxon>
        <taxon>Actinomycetota</taxon>
        <taxon>Actinomycetes</taxon>
        <taxon>Mycobacteriales</taxon>
        <taxon>Mycobacteriaceae</taxon>
        <taxon>Mycolicibacter</taxon>
    </lineage>
</organism>
<dbReference type="KEGG" id="mhib:MHIB_12500"/>
<keyword evidence="3" id="KW-1185">Reference proteome</keyword>
<dbReference type="OrthoDB" id="4734718at2"/>
<evidence type="ECO:0000256" key="1">
    <source>
        <dbReference type="SAM" id="MobiDB-lite"/>
    </source>
</evidence>
<gene>
    <name evidence="2" type="ORF">MHIB_12500</name>
</gene>
<reference evidence="2 3" key="1">
    <citation type="journal article" date="2019" name="Emerg. Microbes Infect.">
        <title>Comprehensive subspecies identification of 175 nontuberculous mycobacteria species based on 7547 genomic profiles.</title>
        <authorList>
            <person name="Matsumoto Y."/>
            <person name="Kinjo T."/>
            <person name="Motooka D."/>
            <person name="Nabeya D."/>
            <person name="Jung N."/>
            <person name="Uechi K."/>
            <person name="Horii T."/>
            <person name="Iida T."/>
            <person name="Fujita J."/>
            <person name="Nakamura S."/>
        </authorList>
    </citation>
    <scope>NUCLEOTIDE SEQUENCE [LARGE SCALE GENOMIC DNA]</scope>
    <source>
        <strain evidence="2 3">JCM 13571</strain>
    </source>
</reference>
<evidence type="ECO:0000313" key="2">
    <source>
        <dbReference type="EMBL" id="BBZ22832.1"/>
    </source>
</evidence>
<sequence length="121" mass="13504">MHHLVKTFWGWRDKQLPDGTLILTSPSGQTYVTTPGGALVFPQLCAPTGELAPLRQAPDTARGERTALMPRRRRTRAQHRAARIAAERSHNRKARQARRRVDRIPGTGVSPPDPDDDPPPF</sequence>
<dbReference type="AlphaFoldDB" id="A0A7I7X0A6"/>
<protein>
    <submittedName>
        <fullName evidence="2">Uncharacterized protein</fullName>
    </submittedName>
</protein>
<proteinExistence type="predicted"/>
<feature type="compositionally biased region" description="Basic residues" evidence="1">
    <location>
        <begin position="90"/>
        <end position="101"/>
    </location>
</feature>